<keyword evidence="2" id="KW-0456">Lyase</keyword>
<dbReference type="GO" id="GO:0016831">
    <property type="term" value="F:carboxy-lyase activity"/>
    <property type="evidence" value="ECO:0007669"/>
    <property type="project" value="UniProtKB-KW"/>
</dbReference>
<dbReference type="Gene3D" id="3.40.50.970">
    <property type="match status" value="1"/>
</dbReference>
<protein>
    <submittedName>
        <fullName evidence="3">Phosphonopyruvate decarboxylase</fullName>
    </submittedName>
</protein>
<dbReference type="PANTHER" id="PTHR42818">
    <property type="entry name" value="SULFOPYRUVATE DECARBOXYLASE SUBUNIT ALPHA"/>
    <property type="match status" value="1"/>
</dbReference>
<dbReference type="KEGG" id="naci:NUH88_20690"/>
<gene>
    <name evidence="3" type="ORF">NUH88_20690</name>
</gene>
<accession>A0A9J7ARG9</accession>
<keyword evidence="1" id="KW-0210">Decarboxylase</keyword>
<dbReference type="RefSeq" id="WP_257768660.1">
    <property type="nucleotide sequence ID" value="NZ_CP102480.1"/>
</dbReference>
<dbReference type="CDD" id="cd07035">
    <property type="entry name" value="TPP_PYR_POX_like"/>
    <property type="match status" value="1"/>
</dbReference>
<evidence type="ECO:0000313" key="4">
    <source>
        <dbReference type="Proteomes" id="UP001060336"/>
    </source>
</evidence>
<evidence type="ECO:0000313" key="3">
    <source>
        <dbReference type="EMBL" id="UUX49798.1"/>
    </source>
</evidence>
<proteinExistence type="predicted"/>
<name>A0A9J7ARG9_9PROT</name>
<keyword evidence="4" id="KW-1185">Reference proteome</keyword>
<dbReference type="EMBL" id="CP102480">
    <property type="protein sequence ID" value="UUX49798.1"/>
    <property type="molecule type" value="Genomic_DNA"/>
</dbReference>
<dbReference type="InterPro" id="IPR029061">
    <property type="entry name" value="THDP-binding"/>
</dbReference>
<sequence>MSGDWSARAHELFKEHEIKQVAYVPDAGLSKLIKSSLADNDIRTVPLTTEEEGIAVSAGAWLGGQKCAVMMQSSGVGNTINMIASLTTTCAFPLFMIVTMRGDYGESNPWQMPMGKAVQPVLEAVGVRCIKAETDEEAAEAIKAGLLMSFHGGEAVAVLIGQKLIGAKPFAGAHARAKAGD</sequence>
<dbReference type="SUPFAM" id="SSF52518">
    <property type="entry name" value="Thiamin diphosphate-binding fold (THDP-binding)"/>
    <property type="match status" value="1"/>
</dbReference>
<evidence type="ECO:0000256" key="2">
    <source>
        <dbReference type="ARBA" id="ARBA00023239"/>
    </source>
</evidence>
<dbReference type="InterPro" id="IPR051818">
    <property type="entry name" value="TPP_dependent_decarboxylase"/>
</dbReference>
<organism evidence="3 4">
    <name type="scientific">Nisaea acidiphila</name>
    <dbReference type="NCBI Taxonomy" id="1862145"/>
    <lineage>
        <taxon>Bacteria</taxon>
        <taxon>Pseudomonadati</taxon>
        <taxon>Pseudomonadota</taxon>
        <taxon>Alphaproteobacteria</taxon>
        <taxon>Rhodospirillales</taxon>
        <taxon>Thalassobaculaceae</taxon>
        <taxon>Nisaea</taxon>
    </lineage>
</organism>
<dbReference type="PANTHER" id="PTHR42818:SF1">
    <property type="entry name" value="SULFOPYRUVATE DECARBOXYLASE"/>
    <property type="match status" value="1"/>
</dbReference>
<dbReference type="Proteomes" id="UP001060336">
    <property type="component" value="Chromosome"/>
</dbReference>
<dbReference type="AlphaFoldDB" id="A0A9J7ARG9"/>
<evidence type="ECO:0000256" key="1">
    <source>
        <dbReference type="ARBA" id="ARBA00022793"/>
    </source>
</evidence>
<reference evidence="3" key="1">
    <citation type="submission" date="2022-08" db="EMBL/GenBank/DDBJ databases">
        <title>Nisaea acidiphila sp. nov., isolated from a marine algal debris and emended description of the genus Nisaea Urios et al. 2008.</title>
        <authorList>
            <person name="Kwon K."/>
        </authorList>
    </citation>
    <scope>NUCLEOTIDE SEQUENCE</scope>
    <source>
        <strain evidence="3">MEBiC11861</strain>
    </source>
</reference>